<dbReference type="SUPFAM" id="SSF53187">
    <property type="entry name" value="Zn-dependent exopeptidases"/>
    <property type="match status" value="1"/>
</dbReference>
<protein>
    <submittedName>
        <fullName evidence="4">N-acetylmuramoyl-L-alanine amidase</fullName>
        <ecNumber evidence="4">3.5.1.28</ecNumber>
    </submittedName>
</protein>
<evidence type="ECO:0000259" key="3">
    <source>
        <dbReference type="SMART" id="SM00646"/>
    </source>
</evidence>
<dbReference type="InterPro" id="IPR043708">
    <property type="entry name" value="DUF5648"/>
</dbReference>
<feature type="chain" id="PRO_5039719510" evidence="2">
    <location>
        <begin position="34"/>
        <end position="558"/>
    </location>
</feature>
<gene>
    <name evidence="4" type="ORF">IAA19_00655</name>
</gene>
<dbReference type="InterPro" id="IPR006311">
    <property type="entry name" value="TAT_signal"/>
</dbReference>
<dbReference type="EC" id="3.5.1.28" evidence="4"/>
<dbReference type="GO" id="GO:0009253">
    <property type="term" value="P:peptidoglycan catabolic process"/>
    <property type="evidence" value="ECO:0007669"/>
    <property type="project" value="InterPro"/>
</dbReference>
<dbReference type="Pfam" id="PF18885">
    <property type="entry name" value="DUF5648"/>
    <property type="match status" value="1"/>
</dbReference>
<reference evidence="4" key="1">
    <citation type="journal article" date="2021" name="PeerJ">
        <title>Extensive microbial diversity within the chicken gut microbiome revealed by metagenomics and culture.</title>
        <authorList>
            <person name="Gilroy R."/>
            <person name="Ravi A."/>
            <person name="Getino M."/>
            <person name="Pursley I."/>
            <person name="Horton D.L."/>
            <person name="Alikhan N.F."/>
            <person name="Baker D."/>
            <person name="Gharbi K."/>
            <person name="Hall N."/>
            <person name="Watson M."/>
            <person name="Adriaenssens E.M."/>
            <person name="Foster-Nyarko E."/>
            <person name="Jarju S."/>
            <person name="Secka A."/>
            <person name="Antonio M."/>
            <person name="Oren A."/>
            <person name="Chaudhuri R.R."/>
            <person name="La Ragione R."/>
            <person name="Hildebrand F."/>
            <person name="Pallen M.J."/>
        </authorList>
    </citation>
    <scope>NUCLEOTIDE SEQUENCE</scope>
    <source>
        <strain evidence="4">ChiHjej12B11-14209</strain>
    </source>
</reference>
<dbReference type="PANTHER" id="PTHR30404">
    <property type="entry name" value="N-ACETYLMURAMOYL-L-ALANINE AMIDASE"/>
    <property type="match status" value="1"/>
</dbReference>
<dbReference type="PANTHER" id="PTHR30404:SF0">
    <property type="entry name" value="N-ACETYLMURAMOYL-L-ALANINE AMIDASE AMIC"/>
    <property type="match status" value="1"/>
</dbReference>
<name>A0A9D2EX02_9ACTN</name>
<dbReference type="GO" id="GO:0008745">
    <property type="term" value="F:N-acetylmuramoyl-L-alanine amidase activity"/>
    <property type="evidence" value="ECO:0007669"/>
    <property type="project" value="UniProtKB-EC"/>
</dbReference>
<dbReference type="EMBL" id="DXBM01000010">
    <property type="protein sequence ID" value="HIZ45523.1"/>
    <property type="molecule type" value="Genomic_DNA"/>
</dbReference>
<keyword evidence="1 4" id="KW-0378">Hydrolase</keyword>
<dbReference type="GO" id="GO:0030288">
    <property type="term" value="C:outer membrane-bounded periplasmic space"/>
    <property type="evidence" value="ECO:0007669"/>
    <property type="project" value="TreeGrafter"/>
</dbReference>
<dbReference type="InterPro" id="IPR050695">
    <property type="entry name" value="N-acetylmuramoyl_amidase_3"/>
</dbReference>
<keyword evidence="2" id="KW-0732">Signal</keyword>
<sequence>MRNTSGITRRQLVRASALGVGTCLVLGAAPARAEEAREALPSEALDYLYIDSSSICAGEEQNVVIALLDHDGFTSATLLLTSADGSERTVALTRGADNAMLFAFAAEEGAWTVSSTSFADAKGSYCLDLSGEDADVRSFEVASATVSALSETSGSSEGDLDEEMTLQVYSGDDEGEVIESSSIEDAAAVTGVTASSSSARSVERASNVIVALDPGHVAAGSGASGNGLHEEELTWQIAQYCKAELDSYVGVSSFYTVTPSSESYAGDAKGDLLRRVEAAVEGDAAVLVSLHINSSSSGGAYGAEVYAPYDGSYNNNTHTVGEALAERIIGQLEDLGLFNRGVRFRTISNNENYEYADGSDGDYYGIIRYARQEGLPAVIVEHAFISNASDASKFLSSSAKLKKLGIADATGIANYFGLSKIPGAMYRMYNPNSGEHFYTARAYERDSLVDAGWNYEGLGWVAPEKSNTPVYRLYNPNAGDHHYTTSAYERDHLRSVGWNYEGVGWYSDDAKSVAVYRQYNPNARAGAHNFTTSTYERDQLVKAGWHDEGIAWYATETA</sequence>
<evidence type="ECO:0000313" key="4">
    <source>
        <dbReference type="EMBL" id="HIZ45523.1"/>
    </source>
</evidence>
<dbReference type="Pfam" id="PF01520">
    <property type="entry name" value="Amidase_3"/>
    <property type="match status" value="1"/>
</dbReference>
<accession>A0A9D2EX02</accession>
<dbReference type="CDD" id="cd02696">
    <property type="entry name" value="MurNAc-LAA"/>
    <property type="match status" value="1"/>
</dbReference>
<dbReference type="InterPro" id="IPR002508">
    <property type="entry name" value="MurNAc-LAA_cat"/>
</dbReference>
<feature type="domain" description="MurNAc-LAA" evidence="3">
    <location>
        <begin position="276"/>
        <end position="413"/>
    </location>
</feature>
<evidence type="ECO:0000256" key="1">
    <source>
        <dbReference type="ARBA" id="ARBA00022801"/>
    </source>
</evidence>
<dbReference type="SMART" id="SM00646">
    <property type="entry name" value="Ami_3"/>
    <property type="match status" value="1"/>
</dbReference>
<dbReference type="AlphaFoldDB" id="A0A9D2EX02"/>
<proteinExistence type="predicted"/>
<reference evidence="4" key="2">
    <citation type="submission" date="2021-04" db="EMBL/GenBank/DDBJ databases">
        <authorList>
            <person name="Gilroy R."/>
        </authorList>
    </citation>
    <scope>NUCLEOTIDE SEQUENCE</scope>
    <source>
        <strain evidence="4">ChiHjej12B11-14209</strain>
    </source>
</reference>
<evidence type="ECO:0000256" key="2">
    <source>
        <dbReference type="SAM" id="SignalP"/>
    </source>
</evidence>
<dbReference type="Gene3D" id="3.40.630.40">
    <property type="entry name" value="Zn-dependent exopeptidases"/>
    <property type="match status" value="1"/>
</dbReference>
<organism evidence="4 5">
    <name type="scientific">Candidatus Olsenella pullistercoris</name>
    <dbReference type="NCBI Taxonomy" id="2838712"/>
    <lineage>
        <taxon>Bacteria</taxon>
        <taxon>Bacillati</taxon>
        <taxon>Actinomycetota</taxon>
        <taxon>Coriobacteriia</taxon>
        <taxon>Coriobacteriales</taxon>
        <taxon>Atopobiaceae</taxon>
        <taxon>Olsenella</taxon>
    </lineage>
</organism>
<dbReference type="PROSITE" id="PS51318">
    <property type="entry name" value="TAT"/>
    <property type="match status" value="1"/>
</dbReference>
<dbReference type="Proteomes" id="UP000824062">
    <property type="component" value="Unassembled WGS sequence"/>
</dbReference>
<feature type="signal peptide" evidence="2">
    <location>
        <begin position="1"/>
        <end position="33"/>
    </location>
</feature>
<comment type="caution">
    <text evidence="4">The sequence shown here is derived from an EMBL/GenBank/DDBJ whole genome shotgun (WGS) entry which is preliminary data.</text>
</comment>
<evidence type="ECO:0000313" key="5">
    <source>
        <dbReference type="Proteomes" id="UP000824062"/>
    </source>
</evidence>